<feature type="transmembrane region" description="Helical" evidence="1">
    <location>
        <begin position="12"/>
        <end position="31"/>
    </location>
</feature>
<dbReference type="Gene3D" id="3.30.2090.10">
    <property type="entry name" value="Multidrug efflux transporter AcrB TolC docking domain, DN and DC subdomains"/>
    <property type="match status" value="2"/>
</dbReference>
<feature type="transmembrane region" description="Helical" evidence="1">
    <location>
        <begin position="881"/>
        <end position="899"/>
    </location>
</feature>
<feature type="transmembrane region" description="Helical" evidence="1">
    <location>
        <begin position="425"/>
        <end position="445"/>
    </location>
</feature>
<accession>A0A660SH25</accession>
<dbReference type="SUPFAM" id="SSF82866">
    <property type="entry name" value="Multidrug efflux transporter AcrB transmembrane domain"/>
    <property type="match status" value="2"/>
</dbReference>
<dbReference type="InterPro" id="IPR027463">
    <property type="entry name" value="AcrB_DN_DC_subdom"/>
</dbReference>
<feature type="transmembrane region" description="Helical" evidence="1">
    <location>
        <begin position="380"/>
        <end position="405"/>
    </location>
</feature>
<dbReference type="PANTHER" id="PTHR32063">
    <property type="match status" value="1"/>
</dbReference>
<dbReference type="GO" id="GO:0005886">
    <property type="term" value="C:plasma membrane"/>
    <property type="evidence" value="ECO:0007669"/>
    <property type="project" value="TreeGrafter"/>
</dbReference>
<evidence type="ECO:0000313" key="2">
    <source>
        <dbReference type="EMBL" id="RKX69953.1"/>
    </source>
</evidence>
<dbReference type="PRINTS" id="PR00702">
    <property type="entry name" value="ACRIFLAVINRP"/>
</dbReference>
<feature type="transmembrane region" description="Helical" evidence="1">
    <location>
        <begin position="858"/>
        <end position="875"/>
    </location>
</feature>
<dbReference type="Pfam" id="PF00873">
    <property type="entry name" value="ACR_tran"/>
    <property type="match status" value="1"/>
</dbReference>
<feature type="transmembrane region" description="Helical" evidence="1">
    <location>
        <begin position="457"/>
        <end position="476"/>
    </location>
</feature>
<evidence type="ECO:0000313" key="3">
    <source>
        <dbReference type="Proteomes" id="UP000268469"/>
    </source>
</evidence>
<dbReference type="SUPFAM" id="SSF82693">
    <property type="entry name" value="Multidrug efflux transporter AcrB pore domain, PN1, PN2, PC1 and PC2 subdomains"/>
    <property type="match status" value="3"/>
</dbReference>
<reference evidence="2 3" key="1">
    <citation type="submission" date="2018-06" db="EMBL/GenBank/DDBJ databases">
        <title>Extensive metabolic versatility and redundancy in microbially diverse, dynamic hydrothermal sediments.</title>
        <authorList>
            <person name="Dombrowski N."/>
            <person name="Teske A."/>
            <person name="Baker B.J."/>
        </authorList>
    </citation>
    <scope>NUCLEOTIDE SEQUENCE [LARGE SCALE GENOMIC DNA]</scope>
    <source>
        <strain evidence="2">B36_G15</strain>
    </source>
</reference>
<gene>
    <name evidence="2" type="ORF">DRP53_06600</name>
</gene>
<keyword evidence="1" id="KW-0812">Transmembrane</keyword>
<keyword evidence="1" id="KW-0472">Membrane</keyword>
<feature type="transmembrane region" description="Helical" evidence="1">
    <location>
        <begin position="522"/>
        <end position="540"/>
    </location>
</feature>
<dbReference type="Gene3D" id="3.30.70.1430">
    <property type="entry name" value="Multidrug efflux transporter AcrB pore domain"/>
    <property type="match status" value="2"/>
</dbReference>
<protein>
    <submittedName>
        <fullName evidence="2">AcrB/AcrD/AcrF family protein</fullName>
    </submittedName>
</protein>
<dbReference type="GO" id="GO:0042910">
    <property type="term" value="F:xenobiotic transmembrane transporter activity"/>
    <property type="evidence" value="ECO:0007669"/>
    <property type="project" value="TreeGrafter"/>
</dbReference>
<sequence length="1016" mass="112054">MMTRLAIRRPVTISVIFIALILFGFISYNRLPIDLLPDITLPVCMIVTPYPGAGPLEVERLVTKPIENGVATVPNLKHIESTSSENVSFITLTFDWGTDLDVAVSDVREKIDIVLSDLPAEAERPFLFKFSTEMVPVVVIGVKGNLSSQRLYDYVEDLKDRLQRLPGVGSVFEIGGFDHEIQVRLNSRLMEAAGIDPQNLIGALKAQNLNFPLGDFKKGRKQYLLRLVGEFDRIEEIGNIVVGRKGDHPILLSEVATVTDTFLPPDGFSRFGGSRAITLLVQKKSKGNTVEIADRVKEALEEIRPPKGIEQQILMDISDYTKESVRGVFSALIKGAILVFLILLFFLRDIRPTLIVSLSMPISIFIAFFLMNSAGLTMNIISIGGLTLAVGMIVDNAIVVLENIFRHRERGEDARTATIEGTREVGSAVVASTITTIAVFLPLVFTTGIANIFFKEMAFTVTVALIASLAVALSLIPMVASRALAGIGAISGRIYQVSKRFFDYIDERYVGFINWALGNKPVVYSFTIILFIISLSLLFTGRVGTEFMPMADSGEISFMVELPRGTRAEISEAVSQRIEKEIIDLVPELKVMRSQTGGGFAWITGGAGDPSIIEFHLRLVSLEKRRRSTKEIEDILRDRLNGLIPGTRITFGTTSPVEAQFIGGRPIVVEIVGENLELTSAFADSVAELMRRIKGCVDIDISRKTGKVEYALKIDHQKAALYGLSAYQIGSQLRSRFEGMVATTYRKEGNEFDVRILARDADYNDLDKIKGINIQSPMGPVPLINLVTLKKELGPVDIERKDRSRVVKVSCNLSGRTLGSVLGELERGLARIPMPPGVEYRITGSAEQMGESFRDLRTILIIAVILVYLVMAAQFESLGDPFVIILSVPLAVIGALWMLFFTNTTFNIESFLGIIMLSGIVVNNAIVYVTYTKILRERGMGLTEAVVESGRTRLRPILMTAFTTIFGLIPMAIGYGAGAEMRYPLARAVIGGLLVATFLTLIFIPTFYHTFHRREA</sequence>
<feature type="transmembrane region" description="Helical" evidence="1">
    <location>
        <begin position="957"/>
        <end position="977"/>
    </location>
</feature>
<dbReference type="Gene3D" id="3.30.70.1320">
    <property type="entry name" value="Multidrug efflux transporter AcrB pore domain like"/>
    <property type="match status" value="1"/>
</dbReference>
<proteinExistence type="predicted"/>
<feature type="transmembrane region" description="Helical" evidence="1">
    <location>
        <begin position="989"/>
        <end position="1008"/>
    </location>
</feature>
<keyword evidence="1" id="KW-1133">Transmembrane helix</keyword>
<feature type="transmembrane region" description="Helical" evidence="1">
    <location>
        <begin position="354"/>
        <end position="374"/>
    </location>
</feature>
<dbReference type="Proteomes" id="UP000268469">
    <property type="component" value="Unassembled WGS sequence"/>
</dbReference>
<dbReference type="InterPro" id="IPR001036">
    <property type="entry name" value="Acrflvin-R"/>
</dbReference>
<dbReference type="EMBL" id="QNBE01000058">
    <property type="protein sequence ID" value="RKX69953.1"/>
    <property type="molecule type" value="Genomic_DNA"/>
</dbReference>
<dbReference type="AlphaFoldDB" id="A0A660SH25"/>
<dbReference type="PANTHER" id="PTHR32063:SF0">
    <property type="entry name" value="SWARMING MOTILITY PROTEIN SWRC"/>
    <property type="match status" value="1"/>
</dbReference>
<dbReference type="SUPFAM" id="SSF82714">
    <property type="entry name" value="Multidrug efflux transporter AcrB TolC docking domain, DN and DC subdomains"/>
    <property type="match status" value="2"/>
</dbReference>
<organism evidence="2 3">
    <name type="scientific">candidate division WOR-3 bacterium</name>
    <dbReference type="NCBI Taxonomy" id="2052148"/>
    <lineage>
        <taxon>Bacteria</taxon>
        <taxon>Bacteria division WOR-3</taxon>
    </lineage>
</organism>
<comment type="caution">
    <text evidence="2">The sequence shown here is derived from an EMBL/GenBank/DDBJ whole genome shotgun (WGS) entry which is preliminary data.</text>
</comment>
<name>A0A660SH25_UNCW3</name>
<dbReference type="Gene3D" id="3.30.70.1440">
    <property type="entry name" value="Multidrug efflux transporter AcrB pore domain"/>
    <property type="match status" value="1"/>
</dbReference>
<evidence type="ECO:0000256" key="1">
    <source>
        <dbReference type="SAM" id="Phobius"/>
    </source>
</evidence>
<dbReference type="Gene3D" id="1.20.1640.10">
    <property type="entry name" value="Multidrug efflux transporter AcrB transmembrane domain"/>
    <property type="match status" value="2"/>
</dbReference>
<feature type="transmembrane region" description="Helical" evidence="1">
    <location>
        <begin position="327"/>
        <end position="347"/>
    </location>
</feature>
<feature type="transmembrane region" description="Helical" evidence="1">
    <location>
        <begin position="911"/>
        <end position="931"/>
    </location>
</feature>